<name>A0A370TZP8_9HELO</name>
<keyword evidence="7" id="KW-1185">Reference proteome</keyword>
<evidence type="ECO:0000313" key="7">
    <source>
        <dbReference type="Proteomes" id="UP000254866"/>
    </source>
</evidence>
<evidence type="ECO:0000256" key="4">
    <source>
        <dbReference type="ARBA" id="ARBA00023136"/>
    </source>
</evidence>
<evidence type="ECO:0000256" key="5">
    <source>
        <dbReference type="SAM" id="SignalP"/>
    </source>
</evidence>
<dbReference type="Gene3D" id="1.20.120.550">
    <property type="entry name" value="Membrane associated eicosanoid/glutathione metabolism-like domain"/>
    <property type="match status" value="1"/>
</dbReference>
<keyword evidence="5" id="KW-0732">Signal</keyword>
<evidence type="ECO:0000256" key="1">
    <source>
        <dbReference type="ARBA" id="ARBA00004370"/>
    </source>
</evidence>
<organism evidence="6 7">
    <name type="scientific">Venustampulla echinocandica</name>
    <dbReference type="NCBI Taxonomy" id="2656787"/>
    <lineage>
        <taxon>Eukaryota</taxon>
        <taxon>Fungi</taxon>
        <taxon>Dikarya</taxon>
        <taxon>Ascomycota</taxon>
        <taxon>Pezizomycotina</taxon>
        <taxon>Leotiomycetes</taxon>
        <taxon>Helotiales</taxon>
        <taxon>Pleuroascaceae</taxon>
        <taxon>Venustampulla</taxon>
    </lineage>
</organism>
<keyword evidence="4" id="KW-0472">Membrane</keyword>
<feature type="chain" id="PRO_5016763601" evidence="5">
    <location>
        <begin position="24"/>
        <end position="175"/>
    </location>
</feature>
<dbReference type="InterPro" id="IPR023352">
    <property type="entry name" value="MAPEG-like_dom_sf"/>
</dbReference>
<dbReference type="Proteomes" id="UP000254866">
    <property type="component" value="Unassembled WGS sequence"/>
</dbReference>
<evidence type="ECO:0000313" key="6">
    <source>
        <dbReference type="EMBL" id="RDL41009.1"/>
    </source>
</evidence>
<dbReference type="SUPFAM" id="SSF161084">
    <property type="entry name" value="MAPEG domain-like"/>
    <property type="match status" value="1"/>
</dbReference>
<feature type="signal peptide" evidence="5">
    <location>
        <begin position="1"/>
        <end position="23"/>
    </location>
</feature>
<dbReference type="Pfam" id="PF01124">
    <property type="entry name" value="MAPEG"/>
    <property type="match status" value="1"/>
</dbReference>
<comment type="caution">
    <text evidence="6">The sequence shown here is derived from an EMBL/GenBank/DDBJ whole genome shotgun (WGS) entry which is preliminary data.</text>
</comment>
<dbReference type="AlphaFoldDB" id="A0A370TZP8"/>
<proteinExistence type="predicted"/>
<protein>
    <submittedName>
        <fullName evidence="6">Uncharacterized protein</fullName>
    </submittedName>
</protein>
<dbReference type="EMBL" id="NPIC01000001">
    <property type="protein sequence ID" value="RDL41009.1"/>
    <property type="molecule type" value="Genomic_DNA"/>
</dbReference>
<dbReference type="GeneID" id="43593837"/>
<reference evidence="6 7" key="1">
    <citation type="journal article" date="2018" name="IMA Fungus">
        <title>IMA Genome-F 9: Draft genome sequence of Annulohypoxylon stygium, Aspergillus mulundensis, Berkeleyomyces basicola (syn. Thielaviopsis basicola), Ceratocystis smalleyi, two Cercospora beticola strains, Coleophoma cylindrospora, Fusarium fracticaudum, Phialophora cf. hyalina, and Morchella septimelata.</title>
        <authorList>
            <person name="Wingfield B.D."/>
            <person name="Bills G.F."/>
            <person name="Dong Y."/>
            <person name="Huang W."/>
            <person name="Nel W.J."/>
            <person name="Swalarsk-Parry B.S."/>
            <person name="Vaghefi N."/>
            <person name="Wilken P.M."/>
            <person name="An Z."/>
            <person name="de Beer Z.W."/>
            <person name="De Vos L."/>
            <person name="Chen L."/>
            <person name="Duong T.A."/>
            <person name="Gao Y."/>
            <person name="Hammerbacher A."/>
            <person name="Kikkert J.R."/>
            <person name="Li Y."/>
            <person name="Li H."/>
            <person name="Li K."/>
            <person name="Li Q."/>
            <person name="Liu X."/>
            <person name="Ma X."/>
            <person name="Naidoo K."/>
            <person name="Pethybridge S.J."/>
            <person name="Sun J."/>
            <person name="Steenkamp E.T."/>
            <person name="van der Nest M.A."/>
            <person name="van Wyk S."/>
            <person name="Wingfield M.J."/>
            <person name="Xiong C."/>
            <person name="Yue Q."/>
            <person name="Zhang X."/>
        </authorList>
    </citation>
    <scope>NUCLEOTIDE SEQUENCE [LARGE SCALE GENOMIC DNA]</scope>
    <source>
        <strain evidence="6 7">BP 5553</strain>
    </source>
</reference>
<keyword evidence="3" id="KW-1133">Transmembrane helix</keyword>
<keyword evidence="2" id="KW-0812">Transmembrane</keyword>
<dbReference type="PANTHER" id="PTHR35371:SF1">
    <property type="entry name" value="BLR7753 PROTEIN"/>
    <property type="match status" value="1"/>
</dbReference>
<evidence type="ECO:0000256" key="2">
    <source>
        <dbReference type="ARBA" id="ARBA00022692"/>
    </source>
</evidence>
<sequence length="175" mass="19474">MPNLSIFAIPAYWVLSMAPHAYAIGLIKKANNGRWDNTNPRSSNWDDTLRKSTPAEVYGRFTRAEAAHNNGLENLPLFVGAILAANLAKLSTRDVNTFAAAYLGLRVVYTLLYINVTRNRSSFWRTGIWIEEKEGDMGYRDVCIVELGKATRGLIGVVGQAEKTEFFCSEVPRGT</sequence>
<gene>
    <name evidence="6" type="ORF">BP5553_00988</name>
</gene>
<comment type="subcellular location">
    <subcellularLocation>
        <location evidence="1">Membrane</location>
    </subcellularLocation>
</comment>
<dbReference type="InterPro" id="IPR001129">
    <property type="entry name" value="Membr-assoc_MAPEG"/>
</dbReference>
<dbReference type="RefSeq" id="XP_031873665.1">
    <property type="nucleotide sequence ID" value="XM_032009611.1"/>
</dbReference>
<evidence type="ECO:0000256" key="3">
    <source>
        <dbReference type="ARBA" id="ARBA00022989"/>
    </source>
</evidence>
<dbReference type="OrthoDB" id="2122304at2759"/>
<dbReference type="GO" id="GO:0016020">
    <property type="term" value="C:membrane"/>
    <property type="evidence" value="ECO:0007669"/>
    <property type="project" value="UniProtKB-SubCell"/>
</dbReference>
<accession>A0A370TZP8</accession>
<dbReference type="PANTHER" id="PTHR35371">
    <property type="entry name" value="INNER MEMBRANE PROTEIN"/>
    <property type="match status" value="1"/>
</dbReference>